<keyword evidence="4" id="KW-1185">Reference proteome</keyword>
<name>A0ABT9ISP4_9MICC</name>
<gene>
    <name evidence="3" type="ORF">Q9R02_15825</name>
</gene>
<proteinExistence type="predicted"/>
<feature type="signal peptide" evidence="2">
    <location>
        <begin position="1"/>
        <end position="36"/>
    </location>
</feature>
<accession>A0ABT9ISP4</accession>
<dbReference type="Proteomes" id="UP001232725">
    <property type="component" value="Unassembled WGS sequence"/>
</dbReference>
<dbReference type="RefSeq" id="WP_305997671.1">
    <property type="nucleotide sequence ID" value="NZ_JAVALS010000019.1"/>
</dbReference>
<dbReference type="Gene3D" id="2.130.10.30">
    <property type="entry name" value="Regulator of chromosome condensation 1/beta-lactamase-inhibitor protein II"/>
    <property type="match status" value="2"/>
</dbReference>
<dbReference type="InterPro" id="IPR051210">
    <property type="entry name" value="Ub_ligase/GEF_domain"/>
</dbReference>
<dbReference type="EMBL" id="JAVALS010000019">
    <property type="protein sequence ID" value="MDP5228626.1"/>
    <property type="molecule type" value="Genomic_DNA"/>
</dbReference>
<sequence>MSTSSIAGPPRTARLVACLGAALLALTAACVPGTSAGFTDSTFGQAALTTAAGLDSPPTDYDQSAASSLFISARGELYITGFRGNGDGNGQRPAGTAAPSRVSFPEGTVIVDAAGSTNDFSTVYDWTNSYMALDSRGQVWTWGAVYGGALGRHGYGLIGRGGISAEQSRTVGRVTTTADGTPLPHIRSIARSENQFLALDGSGQLWAWGYGGENLPRPAGPGVDAALPFRVDLTTWAPSLTRCDGGGGNNLGRVLWHSVWGGNNAAGAVGQNGLIYSWGFDNMQPPGSGNGITSTTCPSINERANRVLFQEYPELYRTVDGLVYDESLLRSETERHARFSAIVNARLQAGVLEQCSSVKGVGKTDESGCPVRQLAFPARATLLLTQNGKLQTWKASTLNYGDPFLGRSPGSNPHWPTTVSVAGTPLTIRSFSPGISSVQALTTEGRVLGWGWNNYCQAIGRPTGKPDCNAARNTPTAATDLVSSATPVAGIPVEDKVTRISTTQCAAWATTESGRLYAWGAGTVAGTDFRTCKEPASAQKGYKIYDYDSVDQANPFGRPVTGRATETRKVAGE</sequence>
<keyword evidence="2" id="KW-0732">Signal</keyword>
<evidence type="ECO:0000313" key="3">
    <source>
        <dbReference type="EMBL" id="MDP5228626.1"/>
    </source>
</evidence>
<evidence type="ECO:0000313" key="4">
    <source>
        <dbReference type="Proteomes" id="UP001232725"/>
    </source>
</evidence>
<comment type="caution">
    <text evidence="3">The sequence shown here is derived from an EMBL/GenBank/DDBJ whole genome shotgun (WGS) entry which is preliminary data.</text>
</comment>
<dbReference type="PANTHER" id="PTHR22870">
    <property type="entry name" value="REGULATOR OF CHROMOSOME CONDENSATION"/>
    <property type="match status" value="1"/>
</dbReference>
<feature type="chain" id="PRO_5046116682" evidence="2">
    <location>
        <begin position="37"/>
        <end position="573"/>
    </location>
</feature>
<evidence type="ECO:0000256" key="1">
    <source>
        <dbReference type="ARBA" id="ARBA00022737"/>
    </source>
</evidence>
<reference evidence="3 4" key="1">
    <citation type="submission" date="2023-08" db="EMBL/GenBank/DDBJ databases">
        <title>Arthrobacter horti sp. nov., isolated from forest soil.</title>
        <authorList>
            <person name="Park M."/>
        </authorList>
    </citation>
    <scope>NUCLEOTIDE SEQUENCE [LARGE SCALE GENOMIC DNA]</scope>
    <source>
        <strain evidence="3 4">YJM1</strain>
    </source>
</reference>
<protein>
    <submittedName>
        <fullName evidence="3">Uncharacterized protein</fullName>
    </submittedName>
</protein>
<dbReference type="PANTHER" id="PTHR22870:SF466">
    <property type="entry name" value="ANKYRIN REPEAT-CONTAINING PROTEIN"/>
    <property type="match status" value="1"/>
</dbReference>
<organism evidence="3 4">
    <name type="scientific">Arthrobacter horti</name>
    <dbReference type="NCBI Taxonomy" id="3068273"/>
    <lineage>
        <taxon>Bacteria</taxon>
        <taxon>Bacillati</taxon>
        <taxon>Actinomycetota</taxon>
        <taxon>Actinomycetes</taxon>
        <taxon>Micrococcales</taxon>
        <taxon>Micrococcaceae</taxon>
        <taxon>Arthrobacter</taxon>
    </lineage>
</organism>
<dbReference type="InterPro" id="IPR009091">
    <property type="entry name" value="RCC1/BLIP-II"/>
</dbReference>
<dbReference type="SUPFAM" id="SSF50985">
    <property type="entry name" value="RCC1/BLIP-II"/>
    <property type="match status" value="1"/>
</dbReference>
<evidence type="ECO:0000256" key="2">
    <source>
        <dbReference type="SAM" id="SignalP"/>
    </source>
</evidence>
<keyword evidence="1" id="KW-0677">Repeat</keyword>